<keyword evidence="2" id="KW-1185">Reference proteome</keyword>
<evidence type="ECO:0000313" key="2">
    <source>
        <dbReference type="Proteomes" id="UP000482155"/>
    </source>
</evidence>
<dbReference type="EMBL" id="JAAIVB010000008">
    <property type="protein sequence ID" value="NEX59734.1"/>
    <property type="molecule type" value="Genomic_DNA"/>
</dbReference>
<dbReference type="InterPro" id="IPR042258">
    <property type="entry name" value="DGOK_N"/>
</dbReference>
<dbReference type="GO" id="GO:0034194">
    <property type="term" value="P:D-galactonate catabolic process"/>
    <property type="evidence" value="ECO:0007669"/>
    <property type="project" value="InterPro"/>
</dbReference>
<sequence length="308" mass="33269">MTASTTPGTTAAPLLGIDWGTSNRRAYLLDERGELVRKHEDDAGILNVQGRFGDSLRDLLQTLQVGSADIILSGMVGSRNGWVEAPYLDISQPITELKNHLLEVDSGLPGVRCRIVPGYRYLDPQGLPDVMRGEEAQVLGALALSASSGWFLLPGTHSKWVHVEDGTVRALLTFMTGELFALMSQHGTLSKVITAEQSIPAAFEAGLRAAPHGAFTHMAFCCRALVVTDMMPPDHTASYLSGLLIGSELDDIRRRSGGDFNVPVQVVGSPGLSARYLNALELLGTPARAWQPDGVYVAALRHLFQLER</sequence>
<keyword evidence="1" id="KW-0808">Transferase</keyword>
<dbReference type="InterPro" id="IPR043129">
    <property type="entry name" value="ATPase_NBD"/>
</dbReference>
<dbReference type="RefSeq" id="WP_163960158.1">
    <property type="nucleotide sequence ID" value="NZ_JAAIVB010000008.1"/>
</dbReference>
<reference evidence="1 2" key="1">
    <citation type="submission" date="2020-02" db="EMBL/GenBank/DDBJ databases">
        <authorList>
            <person name="Kim M.K."/>
        </authorList>
    </citation>
    <scope>NUCLEOTIDE SEQUENCE [LARGE SCALE GENOMIC DNA]</scope>
    <source>
        <strain evidence="1 2">17J57-3</strain>
    </source>
</reference>
<dbReference type="Pfam" id="PF05035">
    <property type="entry name" value="DGOK"/>
    <property type="match status" value="1"/>
</dbReference>
<name>A0A6B3SFU9_9BURK</name>
<dbReference type="GO" id="GO:0008671">
    <property type="term" value="F:2-dehydro-3-deoxygalactonokinase activity"/>
    <property type="evidence" value="ECO:0007669"/>
    <property type="project" value="InterPro"/>
</dbReference>
<dbReference type="InterPro" id="IPR007729">
    <property type="entry name" value="DGOK"/>
</dbReference>
<gene>
    <name evidence="1" type="ORF">G3574_01460</name>
</gene>
<dbReference type="Gene3D" id="3.30.420.310">
    <property type="entry name" value="2-keto-3-deoxy-galactonokinase, C-terminal domain"/>
    <property type="match status" value="1"/>
</dbReference>
<comment type="caution">
    <text evidence="1">The sequence shown here is derived from an EMBL/GenBank/DDBJ whole genome shotgun (WGS) entry which is preliminary data.</text>
</comment>
<dbReference type="SUPFAM" id="SSF53067">
    <property type="entry name" value="Actin-like ATPase domain"/>
    <property type="match status" value="1"/>
</dbReference>
<dbReference type="InterPro" id="IPR042257">
    <property type="entry name" value="DGOK_C"/>
</dbReference>
<accession>A0A6B3SFU9</accession>
<dbReference type="Gene3D" id="3.30.420.300">
    <property type="entry name" value="2-keto-3-deoxy-galactonokinase, substrate binding domain"/>
    <property type="match status" value="1"/>
</dbReference>
<dbReference type="Proteomes" id="UP000482155">
    <property type="component" value="Unassembled WGS sequence"/>
</dbReference>
<organism evidence="1 2">
    <name type="scientific">Noviherbaspirillum galbum</name>
    <dbReference type="NCBI Taxonomy" id="2709383"/>
    <lineage>
        <taxon>Bacteria</taxon>
        <taxon>Pseudomonadati</taxon>
        <taxon>Pseudomonadota</taxon>
        <taxon>Betaproteobacteria</taxon>
        <taxon>Burkholderiales</taxon>
        <taxon>Oxalobacteraceae</taxon>
        <taxon>Noviherbaspirillum</taxon>
    </lineage>
</organism>
<proteinExistence type="predicted"/>
<dbReference type="CDD" id="cd24012">
    <property type="entry name" value="ASKHA_NBD_KDGal-kinase"/>
    <property type="match status" value="1"/>
</dbReference>
<dbReference type="AlphaFoldDB" id="A0A6B3SFU9"/>
<protein>
    <submittedName>
        <fullName evidence="1">2-dehydro-3-deoxygalactonokinase</fullName>
    </submittedName>
</protein>
<evidence type="ECO:0000313" key="1">
    <source>
        <dbReference type="EMBL" id="NEX59734.1"/>
    </source>
</evidence>
<keyword evidence="1" id="KW-0418">Kinase</keyword>